<evidence type="ECO:0000313" key="2">
    <source>
        <dbReference type="Proteomes" id="UP000256805"/>
    </source>
</evidence>
<dbReference type="AlphaFoldDB" id="A0A375JD74"/>
<dbReference type="RefSeq" id="WP_116386609.1">
    <property type="nucleotide sequence ID" value="NZ_OVTA01000136.1"/>
</dbReference>
<evidence type="ECO:0000313" key="1">
    <source>
        <dbReference type="EMBL" id="SPS03067.1"/>
    </source>
</evidence>
<dbReference type="Proteomes" id="UP000256805">
    <property type="component" value="Unassembled WGS sequence"/>
</dbReference>
<reference evidence="1 2" key="1">
    <citation type="submission" date="2018-01" db="EMBL/GenBank/DDBJ databases">
        <authorList>
            <person name="Gaut B.S."/>
            <person name="Morton B.R."/>
            <person name="Clegg M.T."/>
            <person name="Duvall M.R."/>
        </authorList>
    </citation>
    <scope>NUCLEOTIDE SEQUENCE [LARGE SCALE GENOMIC DNA]</scope>
    <source>
        <strain evidence="1">Cupriavidus taiwanensis cmp 52</strain>
    </source>
</reference>
<protein>
    <submittedName>
        <fullName evidence="1">Uncharacterized protein</fullName>
    </submittedName>
</protein>
<sequence length="436" mass="48949">MELKQGQRDALSEFVKTLQIANGKPTVENYDSLLALEKKILIASPWKEMIGPREFSSILWDATWSGALGLETADVRLDDPQHSELFDRVFNNIRHAFELLPLSYQILVPFTGFPELGAAVVPIVPGLALVDASFDDELAARLNDVHPKVRNPLLHIAAGGLRGFPMMNEVVKTRYLRIDGRGYAGRAADPPVVRAALATAKQFIALAVQERAAYVEPQWKRRWDDKASEDRSAALLFPTDGGRGARIEVPTELMSFFHRVMLDTSKLTVREPGQSLLGGTERAPITPDEMSQAVLSSLERTRRFLALDGELEDAKRIRSSMEWAIDAATTSNESIAFLQRCIAFEALLGSDEKNQQRSVTDRLSDRYAYLLGQTESQRKQERTRFRRMYDHRSDIVHGRAGHLSEEHRRAAVEAERMLAAVLFKETGNLLLSRLRG</sequence>
<gene>
    <name evidence="1" type="ORF">CBM2634_U70029</name>
</gene>
<name>A0A375JD74_9BURK</name>
<organism evidence="1 2">
    <name type="scientific">Cupriavidus taiwanensis</name>
    <dbReference type="NCBI Taxonomy" id="164546"/>
    <lineage>
        <taxon>Bacteria</taxon>
        <taxon>Pseudomonadati</taxon>
        <taxon>Pseudomonadota</taxon>
        <taxon>Betaproteobacteria</taxon>
        <taxon>Burkholderiales</taxon>
        <taxon>Burkholderiaceae</taxon>
        <taxon>Cupriavidus</taxon>
    </lineage>
</organism>
<accession>A0A375JD74</accession>
<proteinExistence type="predicted"/>
<dbReference type="EMBL" id="OVTA01000136">
    <property type="protein sequence ID" value="SPS03067.1"/>
    <property type="molecule type" value="Genomic_DNA"/>
</dbReference>